<dbReference type="RefSeq" id="WP_394149091.1">
    <property type="nucleotide sequence ID" value="NZ_JBGCUC010000009.1"/>
</dbReference>
<proteinExistence type="predicted"/>
<dbReference type="EMBL" id="JBGCUC010000009">
    <property type="protein sequence ID" value="MFG6076999.1"/>
    <property type="molecule type" value="Genomic_DNA"/>
</dbReference>
<dbReference type="InterPro" id="IPR011050">
    <property type="entry name" value="Pectin_lyase_fold/virulence"/>
</dbReference>
<dbReference type="InterPro" id="IPR036730">
    <property type="entry name" value="P22_tailspike_N_sf"/>
</dbReference>
<organism evidence="2 3">
    <name type="scientific">Erwinia plantamica</name>
    <dbReference type="NCBI Taxonomy" id="3237104"/>
    <lineage>
        <taxon>Bacteria</taxon>
        <taxon>Pseudomonadati</taxon>
        <taxon>Pseudomonadota</taxon>
        <taxon>Gammaproteobacteria</taxon>
        <taxon>Enterobacterales</taxon>
        <taxon>Erwiniaceae</taxon>
        <taxon>Erwinia</taxon>
    </lineage>
</organism>
<dbReference type="Pfam" id="PF09008">
    <property type="entry name" value="Head_binding"/>
    <property type="match status" value="1"/>
</dbReference>
<dbReference type="Gene3D" id="2.170.14.10">
    <property type="entry name" value="Phage P22 tailspike-like, N-terminal domain"/>
    <property type="match status" value="1"/>
</dbReference>
<name>A0ABW7CL97_9GAMM</name>
<protein>
    <submittedName>
        <fullName evidence="2">Phage tailspike protein</fullName>
    </submittedName>
</protein>
<gene>
    <name evidence="2" type="ORF">AB3U87_11585</name>
</gene>
<reference evidence="2 3" key="1">
    <citation type="submission" date="2024-07" db="EMBL/GenBank/DDBJ databases">
        <title>Novel bacterial strain Erwinia sp. OPT-41 promoting growth of various crops.</title>
        <authorList>
            <person name="Egorshina A."/>
            <person name="Lukyantsev M.A."/>
            <person name="Golubev S.N."/>
            <person name="Muratova A.Y."/>
            <person name="Bulygina E.A."/>
        </authorList>
    </citation>
    <scope>NUCLEOTIDE SEQUENCE [LARGE SCALE GENOMIC DNA]</scope>
    <source>
        <strain evidence="2 3">OPT-41</strain>
    </source>
</reference>
<keyword evidence="3" id="KW-1185">Reference proteome</keyword>
<evidence type="ECO:0000313" key="3">
    <source>
        <dbReference type="Proteomes" id="UP001605250"/>
    </source>
</evidence>
<dbReference type="Proteomes" id="UP001605250">
    <property type="component" value="Unassembled WGS sequence"/>
</dbReference>
<accession>A0ABW7CL97</accession>
<evidence type="ECO:0000313" key="2">
    <source>
        <dbReference type="EMBL" id="MFG6076999.1"/>
    </source>
</evidence>
<feature type="domain" description="Bacteriophage P22 tailspike N-terminal" evidence="1">
    <location>
        <begin position="6"/>
        <end position="103"/>
    </location>
</feature>
<sequence>MTDSAVPLALPVQLYTMPRQFSTVFNGKIYVGAVDTNPTAEANRITVYHEGENGTLTPIAQPIAINAGGYPVISGQVVKLVVTQDYSIAVYDQLGAQAFYFPRCRGPYILNVYHDQTLHGTGTESDLLGVQLSEDEGNQLQIRDDGLYYGLVGPDDIINLYVTTAGSNDAAGTRAAPLQTVGEALRRIAERAMPGSYTIHLRAGETFALDKSYSLGVGSFHLTFIYYDDPIFEDYRSRYGWWPEADDRLQRPTLIFDTFVQDNGMVSGTAIGSSTGLQLLIYEGINLVLKTTAGGPTGGGQFVSCSDLRFYGCNVFIEGVLGVGAASSVGLHSSNYYFHGTAHLLAIDLSPSVVEISLAPEGAIVRDPLGEGPDVIGRATNVFTALTPDNLVGGGTYDKSTKSTFGWSTNWDIFAASA</sequence>
<comment type="caution">
    <text evidence="2">The sequence shown here is derived from an EMBL/GenBank/DDBJ whole genome shotgun (WGS) entry which is preliminary data.</text>
</comment>
<dbReference type="SUPFAM" id="SSF51126">
    <property type="entry name" value="Pectin lyase-like"/>
    <property type="match status" value="1"/>
</dbReference>
<dbReference type="SUPFAM" id="SSF51327">
    <property type="entry name" value="Head-binding domain of phage P22 tailspike protein"/>
    <property type="match status" value="1"/>
</dbReference>
<dbReference type="InterPro" id="IPR009093">
    <property type="entry name" value="P22_tailspike_N"/>
</dbReference>
<evidence type="ECO:0000259" key="1">
    <source>
        <dbReference type="Pfam" id="PF09008"/>
    </source>
</evidence>